<dbReference type="SUPFAM" id="SSF54427">
    <property type="entry name" value="NTF2-like"/>
    <property type="match status" value="1"/>
</dbReference>
<reference evidence="2 3" key="1">
    <citation type="submission" date="2015-01" db="EMBL/GenBank/DDBJ databases">
        <title>Vibrio sp. C94 JCM 19241 whole genome shotgun sequence.</title>
        <authorList>
            <person name="Sawabe T."/>
            <person name="Meirelles P."/>
            <person name="Feng G."/>
            <person name="Sayaka M."/>
            <person name="Hattori M."/>
            <person name="Ohkuma M."/>
        </authorList>
    </citation>
    <scope>NUCLEOTIDE SEQUENCE [LARGE SCALE GENOMIC DNA]</scope>
    <source>
        <strain evidence="3">JCM 19241</strain>
    </source>
</reference>
<evidence type="ECO:0000313" key="2">
    <source>
        <dbReference type="EMBL" id="GAM73374.1"/>
    </source>
</evidence>
<dbReference type="InterPro" id="IPR016878">
    <property type="entry name" value="MICAH-like"/>
</dbReference>
<protein>
    <submittedName>
        <fullName evidence="2">Putative phosphoribosyl-AMP cyclohydrolase</fullName>
    </submittedName>
</protein>
<accession>A0A0B8QFH2</accession>
<dbReference type="PIRSF" id="PIRSF028288">
    <property type="entry name" value="UCP028288"/>
    <property type="match status" value="1"/>
</dbReference>
<dbReference type="EMBL" id="BBSC01000001">
    <property type="protein sequence ID" value="GAM73374.1"/>
    <property type="molecule type" value="Genomic_DNA"/>
</dbReference>
<keyword evidence="2" id="KW-0378">Hydrolase</keyword>
<gene>
    <name evidence="2" type="ORF">JCM19241_2829</name>
</gene>
<dbReference type="AlphaFoldDB" id="A0A0B8QFH2"/>
<reference evidence="2 3" key="2">
    <citation type="submission" date="2015-01" db="EMBL/GenBank/DDBJ databases">
        <authorList>
            <consortium name="NBRP consortium"/>
            <person name="Sawabe T."/>
            <person name="Meirelles P."/>
            <person name="Feng G."/>
            <person name="Sayaka M."/>
            <person name="Hattori M."/>
            <person name="Ohkuma M."/>
        </authorList>
    </citation>
    <scope>NUCLEOTIDE SEQUENCE [LARGE SCALE GENOMIC DNA]</scope>
    <source>
        <strain evidence="3">JCM 19241</strain>
    </source>
</reference>
<evidence type="ECO:0000256" key="1">
    <source>
        <dbReference type="SAM" id="SignalP"/>
    </source>
</evidence>
<sequence length="183" mass="19938">MRVKALLASAILLPFSLTAVAEGVDSSFSEAEVLAAQNNWCDALVNISSTYEAQGHEVAQALAKEVIDSAYAYQMGPVLFKPTLTVNPQTFRTDSEGALSYFVAGNENYPQDTGFALKNWTKCEVENAGVFITDDSASTMGKVHFTNADGELTSVDKTWKFVKDEQGTIRIALHHSSLEYISE</sequence>
<organism evidence="2 3">
    <name type="scientific">Vibrio ishigakensis</name>
    <dbReference type="NCBI Taxonomy" id="1481914"/>
    <lineage>
        <taxon>Bacteria</taxon>
        <taxon>Pseudomonadati</taxon>
        <taxon>Pseudomonadota</taxon>
        <taxon>Gammaproteobacteria</taxon>
        <taxon>Vibrionales</taxon>
        <taxon>Vibrionaceae</taxon>
        <taxon>Vibrio</taxon>
    </lineage>
</organism>
<evidence type="ECO:0000313" key="3">
    <source>
        <dbReference type="Proteomes" id="UP000031666"/>
    </source>
</evidence>
<comment type="caution">
    <text evidence="2">The sequence shown here is derived from an EMBL/GenBank/DDBJ whole genome shotgun (WGS) entry which is preliminary data.</text>
</comment>
<keyword evidence="1" id="KW-0732">Signal</keyword>
<dbReference type="GO" id="GO:0016787">
    <property type="term" value="F:hydrolase activity"/>
    <property type="evidence" value="ECO:0007669"/>
    <property type="project" value="UniProtKB-KW"/>
</dbReference>
<dbReference type="InterPro" id="IPR032710">
    <property type="entry name" value="NTF2-like_dom_sf"/>
</dbReference>
<dbReference type="Gene3D" id="3.10.450.50">
    <property type="match status" value="1"/>
</dbReference>
<name>A0A0B8QFH2_9VIBR</name>
<feature type="chain" id="PRO_5002140881" evidence="1">
    <location>
        <begin position="22"/>
        <end position="183"/>
    </location>
</feature>
<feature type="signal peptide" evidence="1">
    <location>
        <begin position="1"/>
        <end position="21"/>
    </location>
</feature>
<dbReference type="Proteomes" id="UP000031666">
    <property type="component" value="Unassembled WGS sequence"/>
</dbReference>
<proteinExistence type="predicted"/>